<keyword evidence="2" id="KW-0520">NAD</keyword>
<dbReference type="InterPro" id="IPR023027">
    <property type="entry name" value="Mannitol_DH_CS"/>
</dbReference>
<dbReference type="InterPro" id="IPR050988">
    <property type="entry name" value="Mannitol_DH/Oxidoreductase"/>
</dbReference>
<gene>
    <name evidence="5" type="ORF">CEV32_3493</name>
</gene>
<evidence type="ECO:0000313" key="5">
    <source>
        <dbReference type="EMBL" id="OYR17958.1"/>
    </source>
</evidence>
<dbReference type="RefSeq" id="WP_094573886.1">
    <property type="nucleotide sequence ID" value="NZ_JBHEEL010000002.1"/>
</dbReference>
<feature type="domain" description="Mannitol dehydrogenase N-terminal" evidence="3">
    <location>
        <begin position="27"/>
        <end position="272"/>
    </location>
</feature>
<keyword evidence="6" id="KW-1185">Reference proteome</keyword>
<sequence>MIRLSALANEGAPATWPGYTPENHAAGIVHLGLGNFARAHLLSYTDTVLAQKGGDWRVIGVSLRGTAVADSLNPQNGRYTMITRGAVTEARVIGALETVLAGPDVHRDALVAMTSPNCRIVSLTVTEKGYGITSDGQLDRIHPAVVADLANPDAPSGVIGLIVAALARRMLSELPPFTVLSCDNLSHNGQKLRNAVLSFARETRGEQLSNWIENNVSFPSSMVDRITPASNADTARIAAELTGREDHAAVETEPFTQWVIEDQFCAGRPEWECAGVLFVDDVTPYERMKLRMLNGAHSMLAYSGQLSSKTFVRDVMADPDHAALVQRHLAAAAATVKGLTIDLDGYASALAERFSNPAIAHSTAQIAMDGTQKLPQRITAPALETIAAGGSIRPFVFSLAAWLAYLVQKDHDGQPIPLNDPKALELQTALKAVETPDDIIRAVALVCPDILPAILTSGAFGTELNDMLTAILSEGMSSVIRQEAMEHY</sequence>
<dbReference type="PANTHER" id="PTHR43362">
    <property type="entry name" value="MANNITOL DEHYDROGENASE DSF1-RELATED"/>
    <property type="match status" value="1"/>
</dbReference>
<dbReference type="InterPro" id="IPR013118">
    <property type="entry name" value="Mannitol_DH_C"/>
</dbReference>
<dbReference type="Gene3D" id="3.40.50.720">
    <property type="entry name" value="NAD(P)-binding Rossmann-like Domain"/>
    <property type="match status" value="1"/>
</dbReference>
<dbReference type="InterPro" id="IPR013328">
    <property type="entry name" value="6PGD_dom2"/>
</dbReference>
<proteinExistence type="predicted"/>
<dbReference type="AlphaFoldDB" id="A0A256FT76"/>
<dbReference type="SUPFAM" id="SSF48179">
    <property type="entry name" value="6-phosphogluconate dehydrogenase C-terminal domain-like"/>
    <property type="match status" value="1"/>
</dbReference>
<dbReference type="Gene3D" id="1.10.1040.10">
    <property type="entry name" value="N-(1-d-carboxylethyl)-l-norvaline Dehydrogenase, domain 2"/>
    <property type="match status" value="1"/>
</dbReference>
<dbReference type="OrthoDB" id="271711at2"/>
<dbReference type="GO" id="GO:0019594">
    <property type="term" value="P:mannitol metabolic process"/>
    <property type="evidence" value="ECO:0007669"/>
    <property type="project" value="InterPro"/>
</dbReference>
<dbReference type="PRINTS" id="PR00084">
    <property type="entry name" value="MTLDHDRGNASE"/>
</dbReference>
<dbReference type="Pfam" id="PF08125">
    <property type="entry name" value="Mannitol_dh_C"/>
    <property type="match status" value="1"/>
</dbReference>
<name>A0A256FT76_9HYPH</name>
<evidence type="ECO:0000313" key="6">
    <source>
        <dbReference type="Proteomes" id="UP000216345"/>
    </source>
</evidence>
<evidence type="ECO:0000259" key="4">
    <source>
        <dbReference type="Pfam" id="PF08125"/>
    </source>
</evidence>
<organism evidence="5 6">
    <name type="scientific">Brucella rhizosphaerae</name>
    <dbReference type="NCBI Taxonomy" id="571254"/>
    <lineage>
        <taxon>Bacteria</taxon>
        <taxon>Pseudomonadati</taxon>
        <taxon>Pseudomonadota</taxon>
        <taxon>Alphaproteobacteria</taxon>
        <taxon>Hyphomicrobiales</taxon>
        <taxon>Brucellaceae</taxon>
        <taxon>Brucella/Ochrobactrum group</taxon>
        <taxon>Brucella</taxon>
    </lineage>
</organism>
<evidence type="ECO:0000256" key="2">
    <source>
        <dbReference type="ARBA" id="ARBA00023027"/>
    </source>
</evidence>
<dbReference type="Proteomes" id="UP000216345">
    <property type="component" value="Unassembled WGS sequence"/>
</dbReference>
<reference evidence="5 6" key="1">
    <citation type="submission" date="2017-07" db="EMBL/GenBank/DDBJ databases">
        <title>Phylogenetic study on the rhizospheric bacterium Ochrobactrum sp. A44.</title>
        <authorList>
            <person name="Krzyzanowska D.M."/>
            <person name="Ossowicki A."/>
            <person name="Rajewska M."/>
            <person name="Maciag T."/>
            <person name="Kaczynski Z."/>
            <person name="Czerwicka M."/>
            <person name="Jafra S."/>
        </authorList>
    </citation>
    <scope>NUCLEOTIDE SEQUENCE [LARGE SCALE GENOMIC DNA]</scope>
    <source>
        <strain evidence="5 6">PR17</strain>
    </source>
</reference>
<dbReference type="SUPFAM" id="SSF51735">
    <property type="entry name" value="NAD(P)-binding Rossmann-fold domains"/>
    <property type="match status" value="1"/>
</dbReference>
<protein>
    <submittedName>
        <fullName evidence="5">Mannitol dehydrogenase Rossmann domain protein</fullName>
    </submittedName>
</protein>
<feature type="domain" description="Mannitol dehydrogenase C-terminal" evidence="4">
    <location>
        <begin position="281"/>
        <end position="442"/>
    </location>
</feature>
<dbReference type="PANTHER" id="PTHR43362:SF1">
    <property type="entry name" value="MANNITOL DEHYDROGENASE 2-RELATED"/>
    <property type="match status" value="1"/>
</dbReference>
<dbReference type="Pfam" id="PF01232">
    <property type="entry name" value="Mannitol_dh"/>
    <property type="match status" value="1"/>
</dbReference>
<dbReference type="InterPro" id="IPR000669">
    <property type="entry name" value="Mannitol_DH"/>
</dbReference>
<keyword evidence="1" id="KW-0560">Oxidoreductase</keyword>
<dbReference type="EMBL" id="NNRK01000017">
    <property type="protein sequence ID" value="OYR17958.1"/>
    <property type="molecule type" value="Genomic_DNA"/>
</dbReference>
<evidence type="ECO:0000259" key="3">
    <source>
        <dbReference type="Pfam" id="PF01232"/>
    </source>
</evidence>
<evidence type="ECO:0000256" key="1">
    <source>
        <dbReference type="ARBA" id="ARBA00023002"/>
    </source>
</evidence>
<dbReference type="GO" id="GO:0016616">
    <property type="term" value="F:oxidoreductase activity, acting on the CH-OH group of donors, NAD or NADP as acceptor"/>
    <property type="evidence" value="ECO:0007669"/>
    <property type="project" value="TreeGrafter"/>
</dbReference>
<accession>A0A256FT76</accession>
<dbReference type="InterPro" id="IPR008927">
    <property type="entry name" value="6-PGluconate_DH-like_C_sf"/>
</dbReference>
<comment type="caution">
    <text evidence="5">The sequence shown here is derived from an EMBL/GenBank/DDBJ whole genome shotgun (WGS) entry which is preliminary data.</text>
</comment>
<dbReference type="InterPro" id="IPR036291">
    <property type="entry name" value="NAD(P)-bd_dom_sf"/>
</dbReference>
<dbReference type="InterPro" id="IPR013131">
    <property type="entry name" value="Mannitol_DH_N"/>
</dbReference>
<dbReference type="PROSITE" id="PS00974">
    <property type="entry name" value="MANNITOL_DHGENASE"/>
    <property type="match status" value="1"/>
</dbReference>